<reference evidence="1 2" key="1">
    <citation type="journal article" date="2018" name="Front. Plant Sci.">
        <title>Red Clover (Trifolium pratense) and Zigzag Clover (T. medium) - A Picture of Genomic Similarities and Differences.</title>
        <authorList>
            <person name="Dluhosova J."/>
            <person name="Istvanek J."/>
            <person name="Nedelnik J."/>
            <person name="Repkova J."/>
        </authorList>
    </citation>
    <scope>NUCLEOTIDE SEQUENCE [LARGE SCALE GENOMIC DNA]</scope>
    <source>
        <strain evidence="2">cv. 10/8</strain>
        <tissue evidence="1">Leaf</tissue>
    </source>
</reference>
<feature type="non-terminal residue" evidence="1">
    <location>
        <position position="29"/>
    </location>
</feature>
<sequence>MSSIRTVLGLAATVDLEVEQMDVKTAFLH</sequence>
<keyword evidence="2" id="KW-1185">Reference proteome</keyword>
<name>A0A392UNH5_9FABA</name>
<accession>A0A392UNH5</accession>
<comment type="caution">
    <text evidence="1">The sequence shown here is derived from an EMBL/GenBank/DDBJ whole genome shotgun (WGS) entry which is preliminary data.</text>
</comment>
<organism evidence="1 2">
    <name type="scientific">Trifolium medium</name>
    <dbReference type="NCBI Taxonomy" id="97028"/>
    <lineage>
        <taxon>Eukaryota</taxon>
        <taxon>Viridiplantae</taxon>
        <taxon>Streptophyta</taxon>
        <taxon>Embryophyta</taxon>
        <taxon>Tracheophyta</taxon>
        <taxon>Spermatophyta</taxon>
        <taxon>Magnoliopsida</taxon>
        <taxon>eudicotyledons</taxon>
        <taxon>Gunneridae</taxon>
        <taxon>Pentapetalae</taxon>
        <taxon>rosids</taxon>
        <taxon>fabids</taxon>
        <taxon>Fabales</taxon>
        <taxon>Fabaceae</taxon>
        <taxon>Papilionoideae</taxon>
        <taxon>50 kb inversion clade</taxon>
        <taxon>NPAAA clade</taxon>
        <taxon>Hologalegina</taxon>
        <taxon>IRL clade</taxon>
        <taxon>Trifolieae</taxon>
        <taxon>Trifolium</taxon>
    </lineage>
</organism>
<dbReference type="AlphaFoldDB" id="A0A392UNH5"/>
<proteinExistence type="predicted"/>
<evidence type="ECO:0000313" key="1">
    <source>
        <dbReference type="EMBL" id="MCI73890.1"/>
    </source>
</evidence>
<evidence type="ECO:0008006" key="3">
    <source>
        <dbReference type="Google" id="ProtNLM"/>
    </source>
</evidence>
<dbReference type="EMBL" id="LXQA010848643">
    <property type="protein sequence ID" value="MCI73890.1"/>
    <property type="molecule type" value="Genomic_DNA"/>
</dbReference>
<evidence type="ECO:0000313" key="2">
    <source>
        <dbReference type="Proteomes" id="UP000265520"/>
    </source>
</evidence>
<dbReference type="Proteomes" id="UP000265520">
    <property type="component" value="Unassembled WGS sequence"/>
</dbReference>
<protein>
    <recommendedName>
        <fullName evidence="3">Gag-pol polyprotein</fullName>
    </recommendedName>
</protein>